<evidence type="ECO:0000313" key="2">
    <source>
        <dbReference type="EMBL" id="PPQ29748.1"/>
    </source>
</evidence>
<evidence type="ECO:0000313" key="3">
    <source>
        <dbReference type="Proteomes" id="UP000239089"/>
    </source>
</evidence>
<dbReference type="RefSeq" id="WP_104508459.1">
    <property type="nucleotide sequence ID" value="NZ_JACIGC010000003.1"/>
</dbReference>
<dbReference type="AlphaFoldDB" id="A0A2S6N574"/>
<keyword evidence="3" id="KW-1185">Reference proteome</keyword>
<evidence type="ECO:0000259" key="1">
    <source>
        <dbReference type="Pfam" id="PF16998"/>
    </source>
</evidence>
<reference evidence="2 3" key="1">
    <citation type="journal article" date="2018" name="Arch. Microbiol.">
        <title>New insights into the metabolic potential of the phototrophic purple bacterium Rhodopila globiformis DSM 161(T) from its draft genome sequence and evidence for a vanadium-dependent nitrogenase.</title>
        <authorList>
            <person name="Imhoff J.F."/>
            <person name="Rahn T."/>
            <person name="Kunzel S."/>
            <person name="Neulinger S.C."/>
        </authorList>
    </citation>
    <scope>NUCLEOTIDE SEQUENCE [LARGE SCALE GENOMIC DNA]</scope>
    <source>
        <strain evidence="2 3">DSM 16996</strain>
    </source>
</reference>
<dbReference type="EMBL" id="NHSJ01000087">
    <property type="protein sequence ID" value="PPQ29748.1"/>
    <property type="molecule type" value="Genomic_DNA"/>
</dbReference>
<dbReference type="OrthoDB" id="8017863at2"/>
<dbReference type="Proteomes" id="UP000239089">
    <property type="component" value="Unassembled WGS sequence"/>
</dbReference>
<dbReference type="InterPro" id="IPR032635">
    <property type="entry name" value="Anti_2"/>
</dbReference>
<organism evidence="2 3">
    <name type="scientific">Rhodoblastus sphagnicola</name>
    <dbReference type="NCBI Taxonomy" id="333368"/>
    <lineage>
        <taxon>Bacteria</taxon>
        <taxon>Pseudomonadati</taxon>
        <taxon>Pseudomonadota</taxon>
        <taxon>Alphaproteobacteria</taxon>
        <taxon>Hyphomicrobiales</taxon>
        <taxon>Rhodoblastaceae</taxon>
        <taxon>Rhodoblastus</taxon>
    </lineage>
</organism>
<accession>A0A2S6N574</accession>
<comment type="caution">
    <text evidence="2">The sequence shown here is derived from an EMBL/GenBank/DDBJ whole genome shotgun (WGS) entry which is preliminary data.</text>
</comment>
<feature type="domain" description="Surface antigen" evidence="1">
    <location>
        <begin position="63"/>
        <end position="133"/>
    </location>
</feature>
<sequence length="136" mass="13822">MALSLALAALSGCSVVNPLNPDVDMQATGSVAGAPATPAKTALPAGLDAEDRHRALGALGVALDPQGNGAAVRWDNPVTKARGLVTPVGFAYPENGLICRKFSARFETATGAKSRAGAACRDKNAVWTLSEIHKGA</sequence>
<dbReference type="Pfam" id="PF16998">
    <property type="entry name" value="17kDa_Anti_2"/>
    <property type="match status" value="1"/>
</dbReference>
<protein>
    <recommendedName>
        <fullName evidence="1">Surface antigen domain-containing protein</fullName>
    </recommendedName>
</protein>
<gene>
    <name evidence="2" type="ORF">CCR94_13915</name>
</gene>
<name>A0A2S6N574_9HYPH</name>
<proteinExistence type="predicted"/>